<reference evidence="1 3" key="1">
    <citation type="journal article" date="2011" name="Science">
        <title>Comparative functional genomics of the fission yeasts.</title>
        <authorList>
            <person name="Rhind N."/>
            <person name="Chen Z."/>
            <person name="Yassour M."/>
            <person name="Thompson D.A."/>
            <person name="Haas B.J."/>
            <person name="Habib N."/>
            <person name="Wapinski I."/>
            <person name="Roy S."/>
            <person name="Lin M.F."/>
            <person name="Heiman D.I."/>
            <person name="Young S.K."/>
            <person name="Furuya K."/>
            <person name="Guo Y."/>
            <person name="Pidoux A."/>
            <person name="Chen H.M."/>
            <person name="Robbertse B."/>
            <person name="Goldberg J.M."/>
            <person name="Aoki K."/>
            <person name="Bayne E.H."/>
            <person name="Berlin A.M."/>
            <person name="Desjardins C.A."/>
            <person name="Dobbs E."/>
            <person name="Dukaj L."/>
            <person name="Fan L."/>
            <person name="FitzGerald M.G."/>
            <person name="French C."/>
            <person name="Gujja S."/>
            <person name="Hansen K."/>
            <person name="Keifenheim D."/>
            <person name="Levin J.Z."/>
            <person name="Mosher R.A."/>
            <person name="Mueller C.A."/>
            <person name="Pfiffner J."/>
            <person name="Priest M."/>
            <person name="Russ C."/>
            <person name="Smialowska A."/>
            <person name="Swoboda P."/>
            <person name="Sykes S.M."/>
            <person name="Vaughn M."/>
            <person name="Vengrova S."/>
            <person name="Yoder R."/>
            <person name="Zeng Q."/>
            <person name="Allshire R."/>
            <person name="Baulcombe D."/>
            <person name="Birren B.W."/>
            <person name="Brown W."/>
            <person name="Ekwall K."/>
            <person name="Kellis M."/>
            <person name="Leatherwood J."/>
            <person name="Levin H."/>
            <person name="Margalit H."/>
            <person name="Martienssen R."/>
            <person name="Nieduszynski C.A."/>
            <person name="Spatafora J.W."/>
            <person name="Friedman N."/>
            <person name="Dalgaard J.Z."/>
            <person name="Baumann P."/>
            <person name="Niki H."/>
            <person name="Regev A."/>
            <person name="Nusbaum C."/>
        </authorList>
    </citation>
    <scope>NUCLEOTIDE SEQUENCE [LARGE SCALE GENOMIC DNA]</scope>
    <source>
        <strain evidence="3">yFS275 / FY16936</strain>
    </source>
</reference>
<dbReference type="PANTHER" id="PTHR18901">
    <property type="entry name" value="2-DEOXYGLUCOSE-6-PHOSPHATE PHOSPHATASE 2"/>
    <property type="match status" value="1"/>
</dbReference>
<dbReference type="VEuPathDB" id="FungiDB:SJAG_05029"/>
<evidence type="ECO:0000313" key="1">
    <source>
        <dbReference type="EMBL" id="EEB09804.2"/>
    </source>
</evidence>
<dbReference type="SFLD" id="SFLDG01129">
    <property type="entry name" value="C1.5:_HAD__Beta-PGM__Phosphata"/>
    <property type="match status" value="1"/>
</dbReference>
<dbReference type="InterPro" id="IPR023198">
    <property type="entry name" value="PGP-like_dom2"/>
</dbReference>
<dbReference type="GO" id="GO:0016791">
    <property type="term" value="F:phosphatase activity"/>
    <property type="evidence" value="ECO:0000318"/>
    <property type="project" value="GO_Central"/>
</dbReference>
<dbReference type="CDD" id="cd07529">
    <property type="entry name" value="HAD_AtGPP-like"/>
    <property type="match status" value="1"/>
</dbReference>
<dbReference type="InterPro" id="IPR006439">
    <property type="entry name" value="HAD-SF_hydro_IA"/>
</dbReference>
<dbReference type="PANTHER" id="PTHR18901:SF46">
    <property type="entry name" value="HALOACID DEHALOGENASE-LIKE HYDROLASE"/>
    <property type="match status" value="1"/>
</dbReference>
<organism evidence="1 3">
    <name type="scientific">Schizosaccharomyces japonicus (strain yFS275 / FY16936)</name>
    <name type="common">Fission yeast</name>
    <dbReference type="NCBI Taxonomy" id="402676"/>
    <lineage>
        <taxon>Eukaryota</taxon>
        <taxon>Fungi</taxon>
        <taxon>Dikarya</taxon>
        <taxon>Ascomycota</taxon>
        <taxon>Taphrinomycotina</taxon>
        <taxon>Schizosaccharomycetes</taxon>
        <taxon>Schizosaccharomycetales</taxon>
        <taxon>Schizosaccharomycetaceae</taxon>
        <taxon>Schizosaccharomyces</taxon>
    </lineage>
</organism>
<proteinExistence type="predicted"/>
<dbReference type="eggNOG" id="KOG2914">
    <property type="taxonomic scope" value="Eukaryota"/>
</dbReference>
<dbReference type="Proteomes" id="UP000001744">
    <property type="component" value="Unassembled WGS sequence"/>
</dbReference>
<dbReference type="SUPFAM" id="SSF56784">
    <property type="entry name" value="HAD-like"/>
    <property type="match status" value="1"/>
</dbReference>
<dbReference type="RefSeq" id="XP_002176097.2">
    <property type="nucleotide sequence ID" value="XM_002176061.2"/>
</dbReference>
<evidence type="ECO:0000313" key="3">
    <source>
        <dbReference type="Proteomes" id="UP000001744"/>
    </source>
</evidence>
<evidence type="ECO:0000313" key="2">
    <source>
        <dbReference type="JaponicusDB" id="SJAG_05029"/>
    </source>
</evidence>
<dbReference type="GeneID" id="7047509"/>
<dbReference type="EMBL" id="KE651167">
    <property type="protein sequence ID" value="EEB09804.2"/>
    <property type="molecule type" value="Genomic_DNA"/>
</dbReference>
<dbReference type="FunFam" id="1.10.150.240:FF:000001">
    <property type="entry name" value="Haloacid dehalogenase-like hydrolase domain"/>
    <property type="match status" value="1"/>
</dbReference>
<dbReference type="Gene3D" id="3.40.50.1000">
    <property type="entry name" value="HAD superfamily/HAD-like"/>
    <property type="match status" value="1"/>
</dbReference>
<accession>B6K8F0</accession>
<dbReference type="STRING" id="402676.B6K8F0"/>
<dbReference type="OMA" id="ELQCRGK"/>
<dbReference type="AlphaFoldDB" id="B6K8F0"/>
<dbReference type="SFLD" id="SFLDS00003">
    <property type="entry name" value="Haloacid_Dehalogenase"/>
    <property type="match status" value="1"/>
</dbReference>
<dbReference type="InterPro" id="IPR045228">
    <property type="entry name" value="Gpp1/Gpp2-like"/>
</dbReference>
<dbReference type="Gene3D" id="1.10.150.240">
    <property type="entry name" value="Putative phosphatase, domain 2"/>
    <property type="match status" value="1"/>
</dbReference>
<dbReference type="HOGENOM" id="CLU_045011_13_0_1"/>
<sequence length="243" mass="27637">MSEKRSYRACLFDMDGLLIDSEEVYTETTNQILARYGKGPLILPVKVQMMGRPGHEAARVVIEWSGIPMTPQQFVDEQQVIRAKYWKNVKLMPGVESLITNLENRNIPIGLATSSNTENFRMKTEYLQHLFRCFGSRIITGDDKRIPEGRGKPYPDIWLQTLNLINEQLQANGLEPVKPEECLAFEDSIPGVKSAKAAGMHVIWVPAEAVLRFAKDEIPELLDEQCEILNSLEAFEFGKYFQS</sequence>
<keyword evidence="3" id="KW-1185">Reference proteome</keyword>
<dbReference type="Pfam" id="PF00702">
    <property type="entry name" value="Hydrolase"/>
    <property type="match status" value="1"/>
</dbReference>
<dbReference type="NCBIfam" id="TIGR01509">
    <property type="entry name" value="HAD-SF-IA-v3"/>
    <property type="match status" value="1"/>
</dbReference>
<name>B6K8F0_SCHJY</name>
<protein>
    <submittedName>
        <fullName evidence="1">Haloacid dehalogenase-like hydrolase</fullName>
    </submittedName>
</protein>
<gene>
    <name evidence="2" type="primary">pud1</name>
    <name evidence="1" type="ORF">SJAG_05029</name>
</gene>
<dbReference type="InterPro" id="IPR023214">
    <property type="entry name" value="HAD_sf"/>
</dbReference>
<dbReference type="InterPro" id="IPR036412">
    <property type="entry name" value="HAD-like_sf"/>
</dbReference>
<dbReference type="OrthoDB" id="40579at2759"/>
<dbReference type="JaponicusDB" id="SJAG_05029">
    <property type="gene designation" value="pud1"/>
</dbReference>